<dbReference type="PANTHER" id="PTHR30069">
    <property type="entry name" value="TONB-DEPENDENT OUTER MEMBRANE RECEPTOR"/>
    <property type="match status" value="1"/>
</dbReference>
<evidence type="ECO:0000256" key="1">
    <source>
        <dbReference type="ARBA" id="ARBA00004571"/>
    </source>
</evidence>
<evidence type="ECO:0000256" key="4">
    <source>
        <dbReference type="ARBA" id="ARBA00022692"/>
    </source>
</evidence>
<sequence>MTKKITTYLFLLSSISLIAKTEIRGRIIEKDTQEPLEFAEIILQEKKSSELIGVMTDENGRFSISAQPGNYSLKVSYVGQILYSQDLSVTETPLMLGNIVIENSNELDEIIVVARKKLIERKVDRLVFNVGNSSKASQGDALAVLGVTPGVRVQNDEISMIGKGNMQVMVNNRIVKLSGLDLVNYLRAIPSENIQRVEVITTPPAKYEASGNSGLLNIILKKARKDAWSAQVKSTYQQQRYPTGIITGTFNYHKDKLSLGTRIFYLNKLAYLENELTTFFPDGRWQTSSPIKIDISGLAASLDLGYQISKNWEMGGQYYYNGSRVEMKDKSTTRVFVYDHNEVSRSLQTEGVLPQFPKVHTINYYNKISLDSLGRELTLNLDYFTYKNSDEKNYEGVAINQDPYSKQFYRSRNINDQKVENLSAKLDMEYPLDWIDLDFGGKLSHSTSINDISFFNSGLVDEPVTEIPVTRNDFEYQEELQSLYFSANKKISDQWTAQFGIRMENTLADAQSQSLDLADENAYTNFFPTFYLSYDATENSNFSLNYSKRIERPTYYDLNPNIYFVDPFQSVEGNPYLEPAFIDNIELTNTYENFVTKLYYTYEDNLFSQVPLPNSTSNVIRTTVRNFINTSRIGISENYTFDKIDWWSSNNSLDINYSESEFNLDREQEDQTGFNATISTSNDFSLNPDKTFLAGLNYWYEFPGTDGIFETRARSALSLSLQALMLDKNLNITLRGNDVFKTAVARRSTNVNGVLQKIGNYYATRSLVLSVSYKFGNKNIQAKENKTGNEDEKNRI</sequence>
<keyword evidence="5" id="KW-0732">Signal</keyword>
<keyword evidence="2" id="KW-0813">Transport</keyword>
<dbReference type="Gene3D" id="2.40.170.20">
    <property type="entry name" value="TonB-dependent receptor, beta-barrel domain"/>
    <property type="match status" value="1"/>
</dbReference>
<organism evidence="9 10">
    <name type="scientific">Salegentibacter chungangensis</name>
    <dbReference type="NCBI Taxonomy" id="1335724"/>
    <lineage>
        <taxon>Bacteria</taxon>
        <taxon>Pseudomonadati</taxon>
        <taxon>Bacteroidota</taxon>
        <taxon>Flavobacteriia</taxon>
        <taxon>Flavobacteriales</taxon>
        <taxon>Flavobacteriaceae</taxon>
        <taxon>Salegentibacter</taxon>
    </lineage>
</organism>
<dbReference type="InterPro" id="IPR037066">
    <property type="entry name" value="Plug_dom_sf"/>
</dbReference>
<comment type="subcellular location">
    <subcellularLocation>
        <location evidence="1">Cell outer membrane</location>
        <topology evidence="1">Multi-pass membrane protein</topology>
    </subcellularLocation>
</comment>
<accession>A0ABW3NR62</accession>
<dbReference type="Gene3D" id="2.60.40.1120">
    <property type="entry name" value="Carboxypeptidase-like, regulatory domain"/>
    <property type="match status" value="1"/>
</dbReference>
<evidence type="ECO:0000256" key="3">
    <source>
        <dbReference type="ARBA" id="ARBA00022452"/>
    </source>
</evidence>
<dbReference type="InterPro" id="IPR041700">
    <property type="entry name" value="OMP_b-brl_3"/>
</dbReference>
<evidence type="ECO:0000256" key="6">
    <source>
        <dbReference type="ARBA" id="ARBA00023136"/>
    </source>
</evidence>
<dbReference type="Pfam" id="PF14905">
    <property type="entry name" value="OMP_b-brl_3"/>
    <property type="match status" value="1"/>
</dbReference>
<evidence type="ECO:0000259" key="8">
    <source>
        <dbReference type="Pfam" id="PF14905"/>
    </source>
</evidence>
<protein>
    <submittedName>
        <fullName evidence="9">TonB-dependent receptor domain-containing protein</fullName>
    </submittedName>
</protein>
<comment type="caution">
    <text evidence="9">The sequence shown here is derived from an EMBL/GenBank/DDBJ whole genome shotgun (WGS) entry which is preliminary data.</text>
</comment>
<keyword evidence="4" id="KW-0812">Transmembrane</keyword>
<evidence type="ECO:0000256" key="5">
    <source>
        <dbReference type="ARBA" id="ARBA00022729"/>
    </source>
</evidence>
<dbReference type="Gene3D" id="2.170.130.10">
    <property type="entry name" value="TonB-dependent receptor, plug domain"/>
    <property type="match status" value="1"/>
</dbReference>
<dbReference type="PANTHER" id="PTHR30069:SF29">
    <property type="entry name" value="HEMOGLOBIN AND HEMOGLOBIN-HAPTOGLOBIN-BINDING PROTEIN 1-RELATED"/>
    <property type="match status" value="1"/>
</dbReference>
<dbReference type="SUPFAM" id="SSF56935">
    <property type="entry name" value="Porins"/>
    <property type="match status" value="1"/>
</dbReference>
<keyword evidence="9" id="KW-0675">Receptor</keyword>
<feature type="domain" description="Outer membrane protein beta-barrel" evidence="8">
    <location>
        <begin position="370"/>
        <end position="773"/>
    </location>
</feature>
<keyword evidence="3" id="KW-1134">Transmembrane beta strand</keyword>
<evidence type="ECO:0000313" key="10">
    <source>
        <dbReference type="Proteomes" id="UP001597131"/>
    </source>
</evidence>
<dbReference type="InterPro" id="IPR039426">
    <property type="entry name" value="TonB-dep_rcpt-like"/>
</dbReference>
<dbReference type="Proteomes" id="UP001597131">
    <property type="component" value="Unassembled WGS sequence"/>
</dbReference>
<keyword evidence="6" id="KW-0472">Membrane</keyword>
<reference evidence="10" key="1">
    <citation type="journal article" date="2019" name="Int. J. Syst. Evol. Microbiol.">
        <title>The Global Catalogue of Microorganisms (GCM) 10K type strain sequencing project: providing services to taxonomists for standard genome sequencing and annotation.</title>
        <authorList>
            <consortium name="The Broad Institute Genomics Platform"/>
            <consortium name="The Broad Institute Genome Sequencing Center for Infectious Disease"/>
            <person name="Wu L."/>
            <person name="Ma J."/>
        </authorList>
    </citation>
    <scope>NUCLEOTIDE SEQUENCE [LARGE SCALE GENOMIC DNA]</scope>
    <source>
        <strain evidence="10">CCUG 64793</strain>
    </source>
</reference>
<evidence type="ECO:0000313" key="9">
    <source>
        <dbReference type="EMBL" id="MFD1095580.1"/>
    </source>
</evidence>
<evidence type="ECO:0000256" key="7">
    <source>
        <dbReference type="ARBA" id="ARBA00023237"/>
    </source>
</evidence>
<dbReference type="RefSeq" id="WP_380744436.1">
    <property type="nucleotide sequence ID" value="NZ_JBHTLI010000001.1"/>
</dbReference>
<dbReference type="EMBL" id="JBHTLI010000001">
    <property type="protein sequence ID" value="MFD1095580.1"/>
    <property type="molecule type" value="Genomic_DNA"/>
</dbReference>
<dbReference type="InterPro" id="IPR036942">
    <property type="entry name" value="Beta-barrel_TonB_sf"/>
</dbReference>
<dbReference type="Pfam" id="PF13715">
    <property type="entry name" value="CarbopepD_reg_2"/>
    <property type="match status" value="1"/>
</dbReference>
<name>A0ABW3NR62_9FLAO</name>
<keyword evidence="10" id="KW-1185">Reference proteome</keyword>
<dbReference type="InterPro" id="IPR008969">
    <property type="entry name" value="CarboxyPept-like_regulatory"/>
</dbReference>
<gene>
    <name evidence="9" type="ORF">ACFQ3Q_07470</name>
</gene>
<proteinExistence type="predicted"/>
<keyword evidence="7" id="KW-0998">Cell outer membrane</keyword>
<dbReference type="SUPFAM" id="SSF49464">
    <property type="entry name" value="Carboxypeptidase regulatory domain-like"/>
    <property type="match status" value="1"/>
</dbReference>
<evidence type="ECO:0000256" key="2">
    <source>
        <dbReference type="ARBA" id="ARBA00022448"/>
    </source>
</evidence>